<evidence type="ECO:0000259" key="4">
    <source>
        <dbReference type="PROSITE" id="PS51898"/>
    </source>
</evidence>
<feature type="coiled-coil region" evidence="3">
    <location>
        <begin position="7"/>
        <end position="41"/>
    </location>
</feature>
<dbReference type="Gene3D" id="1.10.443.10">
    <property type="entry name" value="Intergrase catalytic core"/>
    <property type="match status" value="1"/>
</dbReference>
<dbReference type="AlphaFoldDB" id="B6ASH7"/>
<dbReference type="InterPro" id="IPR002104">
    <property type="entry name" value="Integrase_catalytic"/>
</dbReference>
<name>B6ASH7_9BACT</name>
<dbReference type="GO" id="GO:0015074">
    <property type="term" value="P:DNA integration"/>
    <property type="evidence" value="ECO:0007669"/>
    <property type="project" value="InterPro"/>
</dbReference>
<dbReference type="PANTHER" id="PTHR30349">
    <property type="entry name" value="PHAGE INTEGRASE-RELATED"/>
    <property type="match status" value="1"/>
</dbReference>
<dbReference type="InterPro" id="IPR050090">
    <property type="entry name" value="Tyrosine_recombinase_XerCD"/>
</dbReference>
<evidence type="ECO:0000256" key="3">
    <source>
        <dbReference type="SAM" id="Coils"/>
    </source>
</evidence>
<sequence>MDRGAFVSRKEAENTTLAEALDRYEQEISQKKKGYSKEKDKIDHWRKSFLGSLFLGTIRSSDLSKWRDERLKTTSPATVNRLLNLLSHVFTVAAQDWGMGGLINPVRNVRRPKNPPARERRLFPGEIERIIAATGSQAIGDVIWFAIETGMRRKEIAQMKWADVGMEEGILRIPDTKTDPRTIPLSTKALRILSSLPRRIDEKVWGYDEKGLGITRVFQEALKRARAVYEKECEEKGEKPDSAFLVDLTFHDLRHEATSRLFELGIFDVTEVSAITGHKTLQMLKRYTHHNPSRLAKKLNAQTQNKEENDLAEKLK</sequence>
<dbReference type="Pfam" id="PF00589">
    <property type="entry name" value="Phage_integrase"/>
    <property type="match status" value="1"/>
</dbReference>
<gene>
    <name evidence="5" type="ORF">CGL2_09240005</name>
</gene>
<proteinExistence type="predicted"/>
<dbReference type="PANTHER" id="PTHR30349:SF94">
    <property type="entry name" value="INTEGRASE_RECOMBINASE HI_1414-RELATED"/>
    <property type="match status" value="1"/>
</dbReference>
<evidence type="ECO:0000313" key="5">
    <source>
        <dbReference type="EMBL" id="EDZ37930.1"/>
    </source>
</evidence>
<evidence type="ECO:0000256" key="2">
    <source>
        <dbReference type="ARBA" id="ARBA00023172"/>
    </source>
</evidence>
<dbReference type="InterPro" id="IPR013762">
    <property type="entry name" value="Integrase-like_cat_sf"/>
</dbReference>
<keyword evidence="2" id="KW-0233">DNA recombination</keyword>
<feature type="domain" description="Tyr recombinase" evidence="4">
    <location>
        <begin position="117"/>
        <end position="300"/>
    </location>
</feature>
<keyword evidence="3" id="KW-0175">Coiled coil</keyword>
<dbReference type="PROSITE" id="PS51898">
    <property type="entry name" value="TYR_RECOMBINASE"/>
    <property type="match status" value="1"/>
</dbReference>
<accession>B6ASH7</accession>
<keyword evidence="1" id="KW-0238">DNA-binding</keyword>
<dbReference type="GO" id="GO:0003677">
    <property type="term" value="F:DNA binding"/>
    <property type="evidence" value="ECO:0007669"/>
    <property type="project" value="UniProtKB-KW"/>
</dbReference>
<reference evidence="5" key="2">
    <citation type="journal article" date="2008" name="PLoS Biol.">
        <title>Population genomic analysis of strain variation in Leptospirillum group II bacteria involved in acid mine drainage formation.</title>
        <authorList>
            <person name="Simmons S.L."/>
            <person name="Dibartolo G."/>
            <person name="Denef V.J."/>
            <person name="Goltsman D.S."/>
            <person name="Thelen M.P."/>
            <person name="Banfield J.F."/>
        </authorList>
    </citation>
    <scope>NUCLEOTIDE SEQUENCE [LARGE SCALE GENOMIC DNA]</scope>
</reference>
<protein>
    <submittedName>
        <fullName evidence="5">Integrase</fullName>
    </submittedName>
</protein>
<dbReference type="EMBL" id="DS995270">
    <property type="protein sequence ID" value="EDZ37930.1"/>
    <property type="molecule type" value="Genomic_DNA"/>
</dbReference>
<organism evidence="5">
    <name type="scientific">Leptospirillum sp. Group II '5-way CG'</name>
    <dbReference type="NCBI Taxonomy" id="419541"/>
    <lineage>
        <taxon>Bacteria</taxon>
        <taxon>Pseudomonadati</taxon>
        <taxon>Nitrospirota</taxon>
        <taxon>Nitrospiria</taxon>
        <taxon>Nitrospirales</taxon>
        <taxon>Nitrospiraceae</taxon>
        <taxon>Leptospirillum</taxon>
    </lineage>
</organism>
<dbReference type="InterPro" id="IPR010998">
    <property type="entry name" value="Integrase_recombinase_N"/>
</dbReference>
<dbReference type="Gene3D" id="1.10.150.130">
    <property type="match status" value="1"/>
</dbReference>
<dbReference type="GO" id="GO:0006310">
    <property type="term" value="P:DNA recombination"/>
    <property type="evidence" value="ECO:0007669"/>
    <property type="project" value="UniProtKB-KW"/>
</dbReference>
<dbReference type="SUPFAM" id="SSF56349">
    <property type="entry name" value="DNA breaking-rejoining enzymes"/>
    <property type="match status" value="1"/>
</dbReference>
<dbReference type="CDD" id="cd00796">
    <property type="entry name" value="INT_Rci_Hp1_C"/>
    <property type="match status" value="1"/>
</dbReference>
<reference evidence="5" key="1">
    <citation type="journal article" date="2004" name="Nature">
        <title>Community structure and metabolism through reconstruction of microbial genomes from the environment.</title>
        <authorList>
            <person name="Tyson G.W."/>
            <person name="Chapman J."/>
            <person name="Hugenholtz P."/>
            <person name="Allen E.E."/>
            <person name="Ram R.J."/>
            <person name="Richardson P.M."/>
            <person name="Solovyev V.V."/>
            <person name="Rubin E.M."/>
            <person name="Rokhsar D.S."/>
            <person name="Banfield J.F."/>
        </authorList>
    </citation>
    <scope>NUCLEOTIDE SEQUENCE [LARGE SCALE GENOMIC DNA]</scope>
</reference>
<evidence type="ECO:0000256" key="1">
    <source>
        <dbReference type="ARBA" id="ARBA00023125"/>
    </source>
</evidence>
<dbReference type="InterPro" id="IPR011010">
    <property type="entry name" value="DNA_brk_join_enz"/>
</dbReference>